<organism evidence="2 3">
    <name type="scientific">Subdoligranulum variabile</name>
    <dbReference type="NCBI Taxonomy" id="214851"/>
    <lineage>
        <taxon>Bacteria</taxon>
        <taxon>Bacillati</taxon>
        <taxon>Bacillota</taxon>
        <taxon>Clostridia</taxon>
        <taxon>Eubacteriales</taxon>
        <taxon>Oscillospiraceae</taxon>
        <taxon>Subdoligranulum</taxon>
    </lineage>
</organism>
<protein>
    <submittedName>
        <fullName evidence="2">DUF6020 family protein</fullName>
    </submittedName>
</protein>
<feature type="transmembrane region" description="Helical" evidence="1">
    <location>
        <begin position="12"/>
        <end position="33"/>
    </location>
</feature>
<feature type="transmembrane region" description="Helical" evidence="1">
    <location>
        <begin position="612"/>
        <end position="631"/>
    </location>
</feature>
<proteinExistence type="predicted"/>
<sequence length="639" mass="71137">MNKKGGRRSYGGWIAAIVCGILYTVALSVNIVVADPSIAGQDLKFGMGYDSTAISLDGASKLLVVLVKLRQNLPLDSWSWSVGAAALAFLLYNLWRHKEERPEKGVAFLSAVFGVVQVLGLSICKLDSWAFVSENFYQMILALCCMAGYGILFYHAVWGFFLALRRVAACREKAPGNSLAKAFAKNPARISGGLILLGWLPWVLACLPGSVDWDSHTQICQALGSMEMTAHHTVLSTWLHGGLVQMGRLFGSDNLGVFLYVLLQCLACAWIYGQIVAFCAKLKAPRWLQYAVTAFFALVPVWGAFAQSMVKDTLFAAVFSLFVLYTADIWIFADEYEAQPILYARYAASALLVCLLRNNGVIAVFPVLLFMGCRAAGKRKNWKRVAVAVSVIVVYFAFNSITTNLLSIAPGGINEALSIPLQQTARYVVVYGDEVTEEKRAAIDAVVDYDQLAENYQPMISDGVKGLYKNPSSQDLMRYFKTWFSMFWKHPTCYIQATQANSYSYYTIAESNFDLEYYMFINEPSMEWKDLNISYLDTSGEARYILYHWAFLFERLPLLGLLANHGFITWWLVAICAWLLKRKAGQALPAALAVGMLWLTCVASPVNDLLRYFLPILACLPIFLALACWATSSKSRKVS</sequence>
<evidence type="ECO:0000313" key="3">
    <source>
        <dbReference type="Proteomes" id="UP000782880"/>
    </source>
</evidence>
<keyword evidence="1" id="KW-0472">Membrane</keyword>
<feature type="transmembrane region" description="Helical" evidence="1">
    <location>
        <begin position="345"/>
        <end position="373"/>
    </location>
</feature>
<feature type="transmembrane region" description="Helical" evidence="1">
    <location>
        <begin position="77"/>
        <end position="94"/>
    </location>
</feature>
<dbReference type="Pfam" id="PF19484">
    <property type="entry name" value="DUF6020"/>
    <property type="match status" value="1"/>
</dbReference>
<reference evidence="2" key="1">
    <citation type="journal article" date="2021" name="PeerJ">
        <title>Extensive microbial diversity within the chicken gut microbiome revealed by metagenomics and culture.</title>
        <authorList>
            <person name="Gilroy R."/>
            <person name="Ravi A."/>
            <person name="Getino M."/>
            <person name="Pursley I."/>
            <person name="Horton D.L."/>
            <person name="Alikhan N.F."/>
            <person name="Baker D."/>
            <person name="Gharbi K."/>
            <person name="Hall N."/>
            <person name="Watson M."/>
            <person name="Adriaenssens E.M."/>
            <person name="Foster-Nyarko E."/>
            <person name="Jarju S."/>
            <person name="Secka A."/>
            <person name="Antonio M."/>
            <person name="Oren A."/>
            <person name="Chaudhuri R.R."/>
            <person name="La Ragione R."/>
            <person name="Hildebrand F."/>
            <person name="Pallen M.J."/>
        </authorList>
    </citation>
    <scope>NUCLEOTIDE SEQUENCE</scope>
    <source>
        <strain evidence="2">ChiBcec21-2208</strain>
    </source>
</reference>
<feature type="transmembrane region" description="Helical" evidence="1">
    <location>
        <begin position="558"/>
        <end position="580"/>
    </location>
</feature>
<accession>A0A921LMM5</accession>
<feature type="transmembrane region" description="Helical" evidence="1">
    <location>
        <begin position="136"/>
        <end position="164"/>
    </location>
</feature>
<name>A0A921LMM5_9FIRM</name>
<reference evidence="2" key="2">
    <citation type="submission" date="2021-09" db="EMBL/GenBank/DDBJ databases">
        <authorList>
            <person name="Gilroy R."/>
        </authorList>
    </citation>
    <scope>NUCLEOTIDE SEQUENCE</scope>
    <source>
        <strain evidence="2">ChiBcec21-2208</strain>
    </source>
</reference>
<feature type="transmembrane region" description="Helical" evidence="1">
    <location>
        <begin position="313"/>
        <end position="333"/>
    </location>
</feature>
<dbReference type="AlphaFoldDB" id="A0A921LMM5"/>
<feature type="transmembrane region" description="Helical" evidence="1">
    <location>
        <begin position="385"/>
        <end position="408"/>
    </location>
</feature>
<evidence type="ECO:0000256" key="1">
    <source>
        <dbReference type="SAM" id="Phobius"/>
    </source>
</evidence>
<evidence type="ECO:0000313" key="2">
    <source>
        <dbReference type="EMBL" id="HJG27069.1"/>
    </source>
</evidence>
<dbReference type="InterPro" id="IPR046062">
    <property type="entry name" value="DUF6020"/>
</dbReference>
<keyword evidence="1" id="KW-1133">Transmembrane helix</keyword>
<gene>
    <name evidence="2" type="ORF">K8V20_00255</name>
</gene>
<feature type="transmembrane region" description="Helical" evidence="1">
    <location>
        <begin position="587"/>
        <end position="606"/>
    </location>
</feature>
<dbReference type="Proteomes" id="UP000782880">
    <property type="component" value="Unassembled WGS sequence"/>
</dbReference>
<feature type="transmembrane region" description="Helical" evidence="1">
    <location>
        <begin position="255"/>
        <end position="275"/>
    </location>
</feature>
<comment type="caution">
    <text evidence="2">The sequence shown here is derived from an EMBL/GenBank/DDBJ whole genome shotgun (WGS) entry which is preliminary data.</text>
</comment>
<dbReference type="EMBL" id="DYVE01000007">
    <property type="protein sequence ID" value="HJG27069.1"/>
    <property type="molecule type" value="Genomic_DNA"/>
</dbReference>
<feature type="transmembrane region" description="Helical" evidence="1">
    <location>
        <begin position="106"/>
        <end position="124"/>
    </location>
</feature>
<keyword evidence="1" id="KW-0812">Transmembrane</keyword>
<feature type="transmembrane region" description="Helical" evidence="1">
    <location>
        <begin position="287"/>
        <end position="306"/>
    </location>
</feature>